<comment type="caution">
    <text evidence="1">The sequence shown here is derived from an EMBL/GenBank/DDBJ whole genome shotgun (WGS) entry which is preliminary data.</text>
</comment>
<dbReference type="InterPro" id="IPR022555">
    <property type="entry name" value="DUF2577"/>
</dbReference>
<dbReference type="RefSeq" id="WP_000451988.1">
    <property type="nucleotide sequence ID" value="NZ_CAMHVK010000002.1"/>
</dbReference>
<evidence type="ECO:0000313" key="1">
    <source>
        <dbReference type="EMBL" id="KXT93798.1"/>
    </source>
</evidence>
<name>A0A139PU18_STRMT</name>
<reference evidence="1 2" key="1">
    <citation type="submission" date="2016-01" db="EMBL/GenBank/DDBJ databases">
        <title>Highly variable Streptococcus oralis are common among viridans streptococci isolated from primates.</title>
        <authorList>
            <person name="Denapaite D."/>
            <person name="Rieger M."/>
            <person name="Koendgen S."/>
            <person name="Brueckner R."/>
            <person name="Ochigava I."/>
            <person name="Kappeler P."/>
            <person name="Maetz-Rensing K."/>
            <person name="Leendertz F."/>
            <person name="Hakenbeck R."/>
        </authorList>
    </citation>
    <scope>NUCLEOTIDE SEQUENCE [LARGE SCALE GENOMIC DNA]</scope>
    <source>
        <strain evidence="1 2">DD26</strain>
    </source>
</reference>
<dbReference type="AlphaFoldDB" id="A0A139PU18"/>
<protein>
    <recommendedName>
        <fullName evidence="3">DUF2577 domain-containing protein</fullName>
    </recommendedName>
</protein>
<evidence type="ECO:0008006" key="3">
    <source>
        <dbReference type="Google" id="ProtNLM"/>
    </source>
</evidence>
<evidence type="ECO:0000313" key="2">
    <source>
        <dbReference type="Proteomes" id="UP000070458"/>
    </source>
</evidence>
<dbReference type="PATRIC" id="fig|28037.233.peg.820"/>
<dbReference type="EMBL" id="LQOD01000137">
    <property type="protein sequence ID" value="KXT93798.1"/>
    <property type="molecule type" value="Genomic_DNA"/>
</dbReference>
<accession>A0A139PU18</accession>
<organism evidence="1 2">
    <name type="scientific">Streptococcus mitis</name>
    <dbReference type="NCBI Taxonomy" id="28037"/>
    <lineage>
        <taxon>Bacteria</taxon>
        <taxon>Bacillati</taxon>
        <taxon>Bacillota</taxon>
        <taxon>Bacilli</taxon>
        <taxon>Lactobacillales</taxon>
        <taxon>Streptococcaceae</taxon>
        <taxon>Streptococcus</taxon>
        <taxon>Streptococcus mitis group</taxon>
    </lineage>
</organism>
<gene>
    <name evidence="1" type="ORF">SMIDD26_00726</name>
</gene>
<dbReference type="Proteomes" id="UP000070458">
    <property type="component" value="Unassembled WGS sequence"/>
</dbReference>
<sequence>MEVIENLKKLISNFIENRQFAKITTGVVLSVSPLKIQLTNELILDDSMLAVTWTDETLDPEYVGQTLHLIRQDGGGFYYVLYKKIFHYKRKVKGGSDE</sequence>
<dbReference type="Pfam" id="PF10844">
    <property type="entry name" value="DUF2577"/>
    <property type="match status" value="1"/>
</dbReference>
<dbReference type="OrthoDB" id="95576at2"/>
<proteinExistence type="predicted"/>